<name>W4LGV7_ENTF1</name>
<keyword evidence="2" id="KW-1185">Reference proteome</keyword>
<evidence type="ECO:0000313" key="1">
    <source>
        <dbReference type="EMBL" id="ETW96576.1"/>
    </source>
</evidence>
<proteinExistence type="predicted"/>
<dbReference type="EMBL" id="AZHW01000770">
    <property type="protein sequence ID" value="ETW96576.1"/>
    <property type="molecule type" value="Genomic_DNA"/>
</dbReference>
<protein>
    <recommendedName>
        <fullName evidence="3">CopG family transcriptional regulator</fullName>
    </recommendedName>
</protein>
<evidence type="ECO:0008006" key="3">
    <source>
        <dbReference type="Google" id="ProtNLM"/>
    </source>
</evidence>
<dbReference type="AlphaFoldDB" id="W4LGV7"/>
<accession>W4LGV7</accession>
<dbReference type="HOGENOM" id="CLU_2449098_0_0_7"/>
<evidence type="ECO:0000313" key="2">
    <source>
        <dbReference type="Proteomes" id="UP000019141"/>
    </source>
</evidence>
<reference evidence="1 2" key="1">
    <citation type="journal article" date="2014" name="Nature">
        <title>An environmental bacterial taxon with a large and distinct metabolic repertoire.</title>
        <authorList>
            <person name="Wilson M.C."/>
            <person name="Mori T."/>
            <person name="Ruckert C."/>
            <person name="Uria A.R."/>
            <person name="Helf M.J."/>
            <person name="Takada K."/>
            <person name="Gernert C."/>
            <person name="Steffens U.A."/>
            <person name="Heycke N."/>
            <person name="Schmitt S."/>
            <person name="Rinke C."/>
            <person name="Helfrich E.J."/>
            <person name="Brachmann A.O."/>
            <person name="Gurgui C."/>
            <person name="Wakimoto T."/>
            <person name="Kracht M."/>
            <person name="Crusemann M."/>
            <person name="Hentschel U."/>
            <person name="Abe I."/>
            <person name="Matsunaga S."/>
            <person name="Kalinowski J."/>
            <person name="Takeyama H."/>
            <person name="Piel J."/>
        </authorList>
    </citation>
    <scope>NUCLEOTIDE SEQUENCE [LARGE SCALE GENOMIC DNA]</scope>
    <source>
        <strain evidence="2">TSY1</strain>
    </source>
</reference>
<gene>
    <name evidence="1" type="ORF">ETSY1_26105</name>
</gene>
<sequence length="89" mass="10048">MSALTQKVQILLTDEQHQALLGLAKARGRPLSVLVRETVVEQLVAEARRVAKQRAFEEMTAMDLPVADWPEIEEQIERTHIYSKCGSAF</sequence>
<comment type="caution">
    <text evidence="1">The sequence shown here is derived from an EMBL/GenBank/DDBJ whole genome shotgun (WGS) entry which is preliminary data.</text>
</comment>
<organism evidence="1 2">
    <name type="scientific">Entotheonella factor</name>
    <dbReference type="NCBI Taxonomy" id="1429438"/>
    <lineage>
        <taxon>Bacteria</taxon>
        <taxon>Pseudomonadati</taxon>
        <taxon>Nitrospinota/Tectimicrobiota group</taxon>
        <taxon>Candidatus Tectimicrobiota</taxon>
        <taxon>Candidatus Entotheonellia</taxon>
        <taxon>Candidatus Entotheonellales</taxon>
        <taxon>Candidatus Entotheonellaceae</taxon>
        <taxon>Candidatus Entotheonella</taxon>
    </lineage>
</organism>
<dbReference type="Proteomes" id="UP000019141">
    <property type="component" value="Unassembled WGS sequence"/>
</dbReference>